<dbReference type="InterPro" id="IPR015943">
    <property type="entry name" value="WD40/YVTN_repeat-like_dom_sf"/>
</dbReference>
<proteinExistence type="inferred from homology"/>
<reference evidence="9" key="1">
    <citation type="submission" date="2021-03" db="EMBL/GenBank/DDBJ databases">
        <title>Revisited historic fungal species revealed as producer of novel bioactive compounds through whole genome sequencing and comparative genomics.</title>
        <authorList>
            <person name="Vignolle G.A."/>
            <person name="Hochenegger N."/>
            <person name="Mach R.L."/>
            <person name="Mach-Aigner A.R."/>
            <person name="Javad Rahimi M."/>
            <person name="Salim K.A."/>
            <person name="Chan C.M."/>
            <person name="Lim L.B.L."/>
            <person name="Cai F."/>
            <person name="Druzhinina I.S."/>
            <person name="U'Ren J.M."/>
            <person name="Derntl C."/>
        </authorList>
    </citation>
    <scope>NUCLEOTIDE SEQUENCE</scope>
    <source>
        <strain evidence="9">TUCIM 5799</strain>
    </source>
</reference>
<keyword evidence="2" id="KW-0853">WD repeat</keyword>
<dbReference type="GO" id="GO:0061685">
    <property type="term" value="F:diphthine methylesterase activity"/>
    <property type="evidence" value="ECO:0007669"/>
    <property type="project" value="UniProtKB-EC"/>
</dbReference>
<comment type="caution">
    <text evidence="9">The sequence shown here is derived from an EMBL/GenBank/DDBJ whole genome shotgun (WGS) entry which is preliminary data.</text>
</comment>
<sequence length="373" mass="40726">MEQATKVNSEWTHFLELPPSCIEFCPAHPSYFVVGTYNLQKEEADAARDGAAQGEQPTNQPQTRTGSLVVFRLEGSTARHVQTLIHPSAILDLHFHPHRPDILAVVNSTGTLSLLQLAPPTSGGGNLLTELAVNSPLPGAGGIIFTSCCWHPKSDNSIAITTSTNEVHLFELDGSWHTTEAEDSTIHNHDDYAWTVAFSPDDTCPAVLSGGDDSRLLFTNTDDGSTEVLKGHQSGVTALLPLQHRPGSPDYILLTGSYDEHIRVYSMAGLPMLLAKANLGGGVWRLKQISFTIDGDRWVAVILASCMHAGARILRLSGDDEGCKIDILARFEEHTSMNYGSDFHPVDGDRQDLVCVSTSFYDKRMCIWKFAVE</sequence>
<dbReference type="GO" id="GO:0017183">
    <property type="term" value="P:protein histidyl modification to diphthamide"/>
    <property type="evidence" value="ECO:0007669"/>
    <property type="project" value="TreeGrafter"/>
</dbReference>
<protein>
    <recommendedName>
        <fullName evidence="6">methylated diphthine methylhydrolase</fullName>
        <ecNumber evidence="6">3.1.1.97</ecNumber>
    </recommendedName>
</protein>
<organism evidence="9 10">
    <name type="scientific">Neoarthrinium moseri</name>
    <dbReference type="NCBI Taxonomy" id="1658444"/>
    <lineage>
        <taxon>Eukaryota</taxon>
        <taxon>Fungi</taxon>
        <taxon>Dikarya</taxon>
        <taxon>Ascomycota</taxon>
        <taxon>Pezizomycotina</taxon>
        <taxon>Sordariomycetes</taxon>
        <taxon>Xylariomycetidae</taxon>
        <taxon>Amphisphaeriales</taxon>
        <taxon>Apiosporaceae</taxon>
        <taxon>Neoarthrinium</taxon>
    </lineage>
</organism>
<dbReference type="PANTHER" id="PTHR46042">
    <property type="entry name" value="DIPHTHINE METHYLTRANSFERASE"/>
    <property type="match status" value="1"/>
</dbReference>
<evidence type="ECO:0000256" key="4">
    <source>
        <dbReference type="ARBA" id="ARBA00022801"/>
    </source>
</evidence>
<evidence type="ECO:0000256" key="1">
    <source>
        <dbReference type="ARBA" id="ARBA00005156"/>
    </source>
</evidence>
<accession>A0A9P9WHL6</accession>
<dbReference type="InterPro" id="IPR001680">
    <property type="entry name" value="WD40_rpt"/>
</dbReference>
<comment type="pathway">
    <text evidence="1">Protein modification; peptidyl-diphthamide biosynthesis.</text>
</comment>
<dbReference type="SUPFAM" id="SSF50978">
    <property type="entry name" value="WD40 repeat-like"/>
    <property type="match status" value="1"/>
</dbReference>
<gene>
    <name evidence="9" type="ORF">JX265_008886</name>
</gene>
<keyword evidence="4" id="KW-0378">Hydrolase</keyword>
<keyword evidence="10" id="KW-1185">Reference proteome</keyword>
<comment type="similarity">
    <text evidence="5">Belongs to the DPH7 family.</text>
</comment>
<dbReference type="InterPro" id="IPR036322">
    <property type="entry name" value="WD40_repeat_dom_sf"/>
</dbReference>
<name>A0A9P9WHL6_9PEZI</name>
<dbReference type="Gene3D" id="2.130.10.10">
    <property type="entry name" value="YVTN repeat-like/Quinoprotein amine dehydrogenase"/>
    <property type="match status" value="1"/>
</dbReference>
<dbReference type="EMBL" id="JAFIMR010000025">
    <property type="protein sequence ID" value="KAI1863669.1"/>
    <property type="molecule type" value="Genomic_DNA"/>
</dbReference>
<feature type="compositionally biased region" description="Polar residues" evidence="8">
    <location>
        <begin position="55"/>
        <end position="64"/>
    </location>
</feature>
<evidence type="ECO:0000313" key="9">
    <source>
        <dbReference type="EMBL" id="KAI1863669.1"/>
    </source>
</evidence>
<feature type="region of interest" description="Disordered" evidence="8">
    <location>
        <begin position="45"/>
        <end position="64"/>
    </location>
</feature>
<comment type="catalytic activity">
    <reaction evidence="7">
        <text>diphthine methyl ester-[translation elongation factor 2] + H2O = diphthine-[translation elongation factor 2] + methanol + H(+)</text>
        <dbReference type="Rhea" id="RHEA:42656"/>
        <dbReference type="Rhea" id="RHEA-COMP:10172"/>
        <dbReference type="Rhea" id="RHEA-COMP:10173"/>
        <dbReference type="ChEBI" id="CHEBI:15377"/>
        <dbReference type="ChEBI" id="CHEBI:15378"/>
        <dbReference type="ChEBI" id="CHEBI:17790"/>
        <dbReference type="ChEBI" id="CHEBI:79005"/>
        <dbReference type="ChEBI" id="CHEBI:82696"/>
        <dbReference type="EC" id="3.1.1.97"/>
    </reaction>
</comment>
<evidence type="ECO:0000256" key="8">
    <source>
        <dbReference type="SAM" id="MobiDB-lite"/>
    </source>
</evidence>
<dbReference type="InterPro" id="IPR052415">
    <property type="entry name" value="Diphthine_MTase"/>
</dbReference>
<dbReference type="SMART" id="SM00320">
    <property type="entry name" value="WD40"/>
    <property type="match status" value="5"/>
</dbReference>
<evidence type="ECO:0000256" key="5">
    <source>
        <dbReference type="ARBA" id="ARBA00038092"/>
    </source>
</evidence>
<evidence type="ECO:0000256" key="3">
    <source>
        <dbReference type="ARBA" id="ARBA00022737"/>
    </source>
</evidence>
<evidence type="ECO:0000313" key="10">
    <source>
        <dbReference type="Proteomes" id="UP000829685"/>
    </source>
</evidence>
<evidence type="ECO:0000256" key="7">
    <source>
        <dbReference type="ARBA" id="ARBA00047551"/>
    </source>
</evidence>
<dbReference type="EC" id="3.1.1.97" evidence="6"/>
<dbReference type="AlphaFoldDB" id="A0A9P9WHL6"/>
<evidence type="ECO:0000256" key="2">
    <source>
        <dbReference type="ARBA" id="ARBA00022574"/>
    </source>
</evidence>
<dbReference type="Proteomes" id="UP000829685">
    <property type="component" value="Unassembled WGS sequence"/>
</dbReference>
<dbReference type="PANTHER" id="PTHR46042:SF1">
    <property type="entry name" value="DIPHTHINE METHYLTRANSFERASE"/>
    <property type="match status" value="1"/>
</dbReference>
<keyword evidence="3" id="KW-0677">Repeat</keyword>
<dbReference type="GO" id="GO:0005737">
    <property type="term" value="C:cytoplasm"/>
    <property type="evidence" value="ECO:0007669"/>
    <property type="project" value="TreeGrafter"/>
</dbReference>
<dbReference type="Pfam" id="PF00400">
    <property type="entry name" value="WD40"/>
    <property type="match status" value="2"/>
</dbReference>
<evidence type="ECO:0000256" key="6">
    <source>
        <dbReference type="ARBA" id="ARBA00039131"/>
    </source>
</evidence>